<accession>A0A5N5DKC8</accession>
<evidence type="ECO:0000256" key="2">
    <source>
        <dbReference type="RuleBase" id="RU003682"/>
    </source>
</evidence>
<dbReference type="Pfam" id="PF03171">
    <property type="entry name" value="2OG-FeII_Oxy"/>
    <property type="match status" value="1"/>
</dbReference>
<dbReference type="GO" id="GO:0044283">
    <property type="term" value="P:small molecule biosynthetic process"/>
    <property type="evidence" value="ECO:0007669"/>
    <property type="project" value="UniProtKB-ARBA"/>
</dbReference>
<reference evidence="4 5" key="1">
    <citation type="journal article" date="2019" name="Sci. Rep.">
        <title>A multi-omics analysis of the grapevine pathogen Lasiodiplodia theobromae reveals that temperature affects the expression of virulence- and pathogenicity-related genes.</title>
        <authorList>
            <person name="Felix C."/>
            <person name="Meneses R."/>
            <person name="Goncalves M.F.M."/>
            <person name="Tilleman L."/>
            <person name="Duarte A.S."/>
            <person name="Jorrin-Novo J.V."/>
            <person name="Van de Peer Y."/>
            <person name="Deforce D."/>
            <person name="Van Nieuwerburgh F."/>
            <person name="Esteves A.C."/>
            <person name="Alves A."/>
        </authorList>
    </citation>
    <scope>NUCLEOTIDE SEQUENCE [LARGE SCALE GENOMIC DNA]</scope>
    <source>
        <strain evidence="4 5">LA-SOL3</strain>
    </source>
</reference>
<dbReference type="InterPro" id="IPR027443">
    <property type="entry name" value="IPNS-like_sf"/>
</dbReference>
<name>A0A5N5DKC8_9PEZI</name>
<dbReference type="GO" id="GO:0016491">
    <property type="term" value="F:oxidoreductase activity"/>
    <property type="evidence" value="ECO:0007669"/>
    <property type="project" value="UniProtKB-KW"/>
</dbReference>
<dbReference type="PROSITE" id="PS51471">
    <property type="entry name" value="FE2OG_OXY"/>
    <property type="match status" value="1"/>
</dbReference>
<dbReference type="Pfam" id="PF14226">
    <property type="entry name" value="DIOX_N"/>
    <property type="match status" value="1"/>
</dbReference>
<evidence type="ECO:0000259" key="3">
    <source>
        <dbReference type="PROSITE" id="PS51471"/>
    </source>
</evidence>
<feature type="domain" description="Fe2OG dioxygenase" evidence="3">
    <location>
        <begin position="188"/>
        <end position="305"/>
    </location>
</feature>
<dbReference type="GO" id="GO:0046872">
    <property type="term" value="F:metal ion binding"/>
    <property type="evidence" value="ECO:0007669"/>
    <property type="project" value="UniProtKB-KW"/>
</dbReference>
<dbReference type="PRINTS" id="PR00682">
    <property type="entry name" value="IPNSYNTHASE"/>
</dbReference>
<evidence type="ECO:0000256" key="1">
    <source>
        <dbReference type="ARBA" id="ARBA00008056"/>
    </source>
</evidence>
<dbReference type="Proteomes" id="UP000325902">
    <property type="component" value="Unassembled WGS sequence"/>
</dbReference>
<dbReference type="InterPro" id="IPR005123">
    <property type="entry name" value="Oxoglu/Fe-dep_dioxygenase_dom"/>
</dbReference>
<dbReference type="AlphaFoldDB" id="A0A5N5DKC8"/>
<comment type="similarity">
    <text evidence="1 2">Belongs to the iron/ascorbate-dependent oxidoreductase family.</text>
</comment>
<dbReference type="SUPFAM" id="SSF51197">
    <property type="entry name" value="Clavaminate synthase-like"/>
    <property type="match status" value="1"/>
</dbReference>
<comment type="caution">
    <text evidence="4">The sequence shown here is derived from an EMBL/GenBank/DDBJ whole genome shotgun (WGS) entry which is preliminary data.</text>
</comment>
<gene>
    <name evidence="4" type="primary">encD_6</name>
    <name evidence="4" type="ORF">DBV05_g3029</name>
</gene>
<keyword evidence="2" id="KW-0479">Metal-binding</keyword>
<dbReference type="Gene3D" id="2.60.120.330">
    <property type="entry name" value="B-lactam Antibiotic, Isopenicillin N Synthase, Chain"/>
    <property type="match status" value="1"/>
</dbReference>
<proteinExistence type="inferred from homology"/>
<organism evidence="4 5">
    <name type="scientific">Lasiodiplodia theobromae</name>
    <dbReference type="NCBI Taxonomy" id="45133"/>
    <lineage>
        <taxon>Eukaryota</taxon>
        <taxon>Fungi</taxon>
        <taxon>Dikarya</taxon>
        <taxon>Ascomycota</taxon>
        <taxon>Pezizomycotina</taxon>
        <taxon>Dothideomycetes</taxon>
        <taxon>Dothideomycetes incertae sedis</taxon>
        <taxon>Botryosphaeriales</taxon>
        <taxon>Botryosphaeriaceae</taxon>
        <taxon>Lasiodiplodia</taxon>
    </lineage>
</organism>
<dbReference type="InterPro" id="IPR026992">
    <property type="entry name" value="DIOX_N"/>
</dbReference>
<dbReference type="OrthoDB" id="288590at2759"/>
<sequence length="354" mass="39805">MKVVAEMGAIPIVDFSAWSAGSPAEKQRIANELTDAARGVGFVYIVNHGVPDDVLEQAFAWSKKLFDLPHEKKMLAPHPPGPNVHRGYSWPGLEKVSQYIHKDGEDSDAEDQELRKVEDCKESYEVGSENCENMPNVWLPDEVLPGFRGFMTDFYWKCFGTAQDILRALAIGIGLGDEDFLLKFHNGHNNQLRLLHYPPIEKDKLETNAMARMPAHTDWGSITMLFQDDCGGLQVEDPHTPGKFVEAVPIKNAIIMNVGDLLMRWSNDYLKSTLHRVTLPPLQSEPVNGKVMTRARYSIPYFVSPDPSAVIECLPACADEKNPVKYEPVVQEDYRRMRAKLQYPEKPSTPIAVA</sequence>
<protein>
    <submittedName>
        <fullName evidence="4">2-oxoglutarate-Fe(II) type oxidoreductase</fullName>
    </submittedName>
</protein>
<evidence type="ECO:0000313" key="5">
    <source>
        <dbReference type="Proteomes" id="UP000325902"/>
    </source>
</evidence>
<dbReference type="EMBL" id="VCHE01000012">
    <property type="protein sequence ID" value="KAB2578323.1"/>
    <property type="molecule type" value="Genomic_DNA"/>
</dbReference>
<evidence type="ECO:0000313" key="4">
    <source>
        <dbReference type="EMBL" id="KAB2578323.1"/>
    </source>
</evidence>
<keyword evidence="5" id="KW-1185">Reference proteome</keyword>
<dbReference type="InterPro" id="IPR044861">
    <property type="entry name" value="IPNS-like_FE2OG_OXY"/>
</dbReference>
<dbReference type="FunFam" id="2.60.120.330:FF:000030">
    <property type="entry name" value="Thymine dioxygenase"/>
    <property type="match status" value="1"/>
</dbReference>
<dbReference type="PANTHER" id="PTHR47990">
    <property type="entry name" value="2-OXOGLUTARATE (2OG) AND FE(II)-DEPENDENT OXYGENASE SUPERFAMILY PROTEIN-RELATED"/>
    <property type="match status" value="1"/>
</dbReference>
<keyword evidence="2" id="KW-0408">Iron</keyword>
<keyword evidence="2" id="KW-0560">Oxidoreductase</keyword>
<dbReference type="InterPro" id="IPR050231">
    <property type="entry name" value="Iron_ascorbate_oxido_reductase"/>
</dbReference>